<name>A0AAP0E2G2_9MAGN</name>
<dbReference type="AlphaFoldDB" id="A0AAP0E2G2"/>
<organism evidence="1 2">
    <name type="scientific">Stephania cephalantha</name>
    <dbReference type="NCBI Taxonomy" id="152367"/>
    <lineage>
        <taxon>Eukaryota</taxon>
        <taxon>Viridiplantae</taxon>
        <taxon>Streptophyta</taxon>
        <taxon>Embryophyta</taxon>
        <taxon>Tracheophyta</taxon>
        <taxon>Spermatophyta</taxon>
        <taxon>Magnoliopsida</taxon>
        <taxon>Ranunculales</taxon>
        <taxon>Menispermaceae</taxon>
        <taxon>Menispermoideae</taxon>
        <taxon>Cissampelideae</taxon>
        <taxon>Stephania</taxon>
    </lineage>
</organism>
<evidence type="ECO:0000313" key="2">
    <source>
        <dbReference type="Proteomes" id="UP001419268"/>
    </source>
</evidence>
<comment type="caution">
    <text evidence="1">The sequence shown here is derived from an EMBL/GenBank/DDBJ whole genome shotgun (WGS) entry which is preliminary data.</text>
</comment>
<keyword evidence="2" id="KW-1185">Reference proteome</keyword>
<dbReference type="Proteomes" id="UP001419268">
    <property type="component" value="Unassembled WGS sequence"/>
</dbReference>
<evidence type="ECO:0000313" key="1">
    <source>
        <dbReference type="EMBL" id="KAK9083587.1"/>
    </source>
</evidence>
<dbReference type="EMBL" id="JBBNAG010000013">
    <property type="protein sequence ID" value="KAK9083587.1"/>
    <property type="molecule type" value="Genomic_DNA"/>
</dbReference>
<protein>
    <submittedName>
        <fullName evidence="1">Uncharacterized protein</fullName>
    </submittedName>
</protein>
<gene>
    <name evidence="1" type="ORF">Scep_030058</name>
</gene>
<accession>A0AAP0E2G2</accession>
<sequence>MGFVFQLKNTLQLKIRDVDINEKIKLKKEKKLLPCFVVEAMKKMEGLVHYCSGNEEDGWASKSFYQYLKHVVPMLRRPTEQVTNLGLIS</sequence>
<reference evidence="1 2" key="1">
    <citation type="submission" date="2024-01" db="EMBL/GenBank/DDBJ databases">
        <title>Genome assemblies of Stephania.</title>
        <authorList>
            <person name="Yang L."/>
        </authorList>
    </citation>
    <scope>NUCLEOTIDE SEQUENCE [LARGE SCALE GENOMIC DNA]</scope>
    <source>
        <strain evidence="1">JXDWG</strain>
        <tissue evidence="1">Leaf</tissue>
    </source>
</reference>
<proteinExistence type="predicted"/>